<reference evidence="3" key="1">
    <citation type="submission" date="2020-07" db="EMBL/GenBank/DDBJ databases">
        <title>Draft Genome Sequence of a Deep-Sea Yeast, Naganishia (Cryptococcus) liquefaciens strain N6.</title>
        <authorList>
            <person name="Han Y.W."/>
            <person name="Kajitani R."/>
            <person name="Morimoto H."/>
            <person name="Parhat M."/>
            <person name="Tsubouchi H."/>
            <person name="Bakenova O."/>
            <person name="Ogata M."/>
            <person name="Argunhan B."/>
            <person name="Aoki R."/>
            <person name="Kajiwara S."/>
            <person name="Itoh T."/>
            <person name="Iwasaki H."/>
        </authorList>
    </citation>
    <scope>NUCLEOTIDE SEQUENCE</scope>
    <source>
        <strain evidence="3">N6</strain>
    </source>
</reference>
<keyword evidence="2" id="KW-1133">Transmembrane helix</keyword>
<dbReference type="AlphaFoldDB" id="A0A8H3TNT6"/>
<evidence type="ECO:0000256" key="2">
    <source>
        <dbReference type="SAM" id="Phobius"/>
    </source>
</evidence>
<evidence type="ECO:0000313" key="4">
    <source>
        <dbReference type="Proteomes" id="UP000620104"/>
    </source>
</evidence>
<feature type="region of interest" description="Disordered" evidence="1">
    <location>
        <begin position="180"/>
        <end position="212"/>
    </location>
</feature>
<protein>
    <submittedName>
        <fullName evidence="3">Uncharacterized protein</fullName>
    </submittedName>
</protein>
<comment type="caution">
    <text evidence="3">The sequence shown here is derived from an EMBL/GenBank/DDBJ whole genome shotgun (WGS) entry which is preliminary data.</text>
</comment>
<accession>A0A8H3TNT6</accession>
<sequence>MVNPAPEILTRSAATNFTLDDASSSIYYIDFPAATISNVCVAEGTCAYGNTLHQASLPSASAAFQFAGSAFYIFGLLSPTSGPFTVTVDGVTYGSLTGFCETTIAQALLFYKENLDPTSTHQVVLRNAASSLLSLDYVIATSGGSALGPVRNPPSSPQDGTWGTPVGNVGNAGGVIGPPFAGGTNVPPVNTSTPPTDAFGVPIATPTEAKNDSNGDQIGAIIGAVAGVILFLVIAWMLFRSHKKKRADQTLSGSAFPAPIGQRTPVPPQ</sequence>
<gene>
    <name evidence="3" type="ORF">NliqN6_0177</name>
</gene>
<keyword evidence="2" id="KW-0472">Membrane</keyword>
<keyword evidence="2" id="KW-0812">Transmembrane</keyword>
<dbReference type="Gene3D" id="2.60.120.260">
    <property type="entry name" value="Galactose-binding domain-like"/>
    <property type="match status" value="1"/>
</dbReference>
<feature type="region of interest" description="Disordered" evidence="1">
    <location>
        <begin position="148"/>
        <end position="168"/>
    </location>
</feature>
<dbReference type="Proteomes" id="UP000620104">
    <property type="component" value="Unassembled WGS sequence"/>
</dbReference>
<proteinExistence type="predicted"/>
<organism evidence="3 4">
    <name type="scientific">Naganishia liquefaciens</name>
    <dbReference type="NCBI Taxonomy" id="104408"/>
    <lineage>
        <taxon>Eukaryota</taxon>
        <taxon>Fungi</taxon>
        <taxon>Dikarya</taxon>
        <taxon>Basidiomycota</taxon>
        <taxon>Agaricomycotina</taxon>
        <taxon>Tremellomycetes</taxon>
        <taxon>Filobasidiales</taxon>
        <taxon>Filobasidiaceae</taxon>
        <taxon>Naganishia</taxon>
    </lineage>
</organism>
<dbReference type="OrthoDB" id="2576334at2759"/>
<name>A0A8H3TNT6_9TREE</name>
<feature type="transmembrane region" description="Helical" evidence="2">
    <location>
        <begin position="218"/>
        <end position="239"/>
    </location>
</feature>
<feature type="region of interest" description="Disordered" evidence="1">
    <location>
        <begin position="248"/>
        <end position="269"/>
    </location>
</feature>
<evidence type="ECO:0000256" key="1">
    <source>
        <dbReference type="SAM" id="MobiDB-lite"/>
    </source>
</evidence>
<feature type="compositionally biased region" description="Low complexity" evidence="1">
    <location>
        <begin position="184"/>
        <end position="196"/>
    </location>
</feature>
<evidence type="ECO:0000313" key="3">
    <source>
        <dbReference type="EMBL" id="GHJ83775.1"/>
    </source>
</evidence>
<dbReference type="EMBL" id="BLZA01000005">
    <property type="protein sequence ID" value="GHJ83775.1"/>
    <property type="molecule type" value="Genomic_DNA"/>
</dbReference>
<keyword evidence="4" id="KW-1185">Reference proteome</keyword>